<dbReference type="EMBL" id="JACGCM010001497">
    <property type="protein sequence ID" value="KAF6154467.1"/>
    <property type="molecule type" value="Genomic_DNA"/>
</dbReference>
<sequence length="92" mass="10637">MLENTPWKCRDLFLELWDTRTYLSLELWSTRSYPVSDLRINKHVTYTSTVTPRPPTQAEHGSSTTDVSRTSQHTLVSHELAVTHLTAHDSHF</sequence>
<evidence type="ECO:0000256" key="1">
    <source>
        <dbReference type="SAM" id="MobiDB-lite"/>
    </source>
</evidence>
<protein>
    <submittedName>
        <fullName evidence="2">Uncharacterized protein</fullName>
    </submittedName>
</protein>
<feature type="compositionally biased region" description="Polar residues" evidence="1">
    <location>
        <begin position="59"/>
        <end position="70"/>
    </location>
</feature>
<dbReference type="AlphaFoldDB" id="A0A7J7MHW6"/>
<name>A0A7J7MHW6_9MAGN</name>
<dbReference type="Proteomes" id="UP000541444">
    <property type="component" value="Unassembled WGS sequence"/>
</dbReference>
<gene>
    <name evidence="2" type="ORF">GIB67_028359</name>
</gene>
<comment type="caution">
    <text evidence="2">The sequence shown here is derived from an EMBL/GenBank/DDBJ whole genome shotgun (WGS) entry which is preliminary data.</text>
</comment>
<proteinExistence type="predicted"/>
<evidence type="ECO:0000313" key="2">
    <source>
        <dbReference type="EMBL" id="KAF6154467.1"/>
    </source>
</evidence>
<feature type="region of interest" description="Disordered" evidence="1">
    <location>
        <begin position="48"/>
        <end position="70"/>
    </location>
</feature>
<accession>A0A7J7MHW6</accession>
<keyword evidence="3" id="KW-1185">Reference proteome</keyword>
<reference evidence="2 3" key="1">
    <citation type="journal article" date="2020" name="IScience">
        <title>Genome Sequencing of the Endangered Kingdonia uniflora (Circaeasteraceae, Ranunculales) Reveals Potential Mechanisms of Evolutionary Specialization.</title>
        <authorList>
            <person name="Sun Y."/>
            <person name="Deng T."/>
            <person name="Zhang A."/>
            <person name="Moore M.J."/>
            <person name="Landis J.B."/>
            <person name="Lin N."/>
            <person name="Zhang H."/>
            <person name="Zhang X."/>
            <person name="Huang J."/>
            <person name="Zhang X."/>
            <person name="Sun H."/>
            <person name="Wang H."/>
        </authorList>
    </citation>
    <scope>NUCLEOTIDE SEQUENCE [LARGE SCALE GENOMIC DNA]</scope>
    <source>
        <strain evidence="2">TB1705</strain>
        <tissue evidence="2">Leaf</tissue>
    </source>
</reference>
<organism evidence="2 3">
    <name type="scientific">Kingdonia uniflora</name>
    <dbReference type="NCBI Taxonomy" id="39325"/>
    <lineage>
        <taxon>Eukaryota</taxon>
        <taxon>Viridiplantae</taxon>
        <taxon>Streptophyta</taxon>
        <taxon>Embryophyta</taxon>
        <taxon>Tracheophyta</taxon>
        <taxon>Spermatophyta</taxon>
        <taxon>Magnoliopsida</taxon>
        <taxon>Ranunculales</taxon>
        <taxon>Circaeasteraceae</taxon>
        <taxon>Kingdonia</taxon>
    </lineage>
</organism>
<evidence type="ECO:0000313" key="3">
    <source>
        <dbReference type="Proteomes" id="UP000541444"/>
    </source>
</evidence>